<accession>A0AAN9IT60</accession>
<dbReference type="EMBL" id="JAYKXN010000005">
    <property type="protein sequence ID" value="KAK7285833.1"/>
    <property type="molecule type" value="Genomic_DNA"/>
</dbReference>
<evidence type="ECO:0000313" key="1">
    <source>
        <dbReference type="EMBL" id="KAK7285833.1"/>
    </source>
</evidence>
<evidence type="ECO:0000313" key="2">
    <source>
        <dbReference type="Proteomes" id="UP001359559"/>
    </source>
</evidence>
<proteinExistence type="predicted"/>
<protein>
    <submittedName>
        <fullName evidence="1">Uncharacterized protein</fullName>
    </submittedName>
</protein>
<gene>
    <name evidence="1" type="ORF">RJT34_20615</name>
</gene>
<sequence length="105" mass="10504">MSRESQGFAPLSLLHEPFHLSCSAGSAGIGAGATAKSMGSDGTIYLGKSRRITGSVIKVSIGLDLELSSGYSSGSSLPWSSLSPPGDSGIYSRVGILKGAKVGSG</sequence>
<comment type="caution">
    <text evidence="1">The sequence shown here is derived from an EMBL/GenBank/DDBJ whole genome shotgun (WGS) entry which is preliminary data.</text>
</comment>
<dbReference type="Proteomes" id="UP001359559">
    <property type="component" value="Unassembled WGS sequence"/>
</dbReference>
<name>A0AAN9IT60_CLITE</name>
<dbReference type="AlphaFoldDB" id="A0AAN9IT60"/>
<keyword evidence="2" id="KW-1185">Reference proteome</keyword>
<organism evidence="1 2">
    <name type="scientific">Clitoria ternatea</name>
    <name type="common">Butterfly pea</name>
    <dbReference type="NCBI Taxonomy" id="43366"/>
    <lineage>
        <taxon>Eukaryota</taxon>
        <taxon>Viridiplantae</taxon>
        <taxon>Streptophyta</taxon>
        <taxon>Embryophyta</taxon>
        <taxon>Tracheophyta</taxon>
        <taxon>Spermatophyta</taxon>
        <taxon>Magnoliopsida</taxon>
        <taxon>eudicotyledons</taxon>
        <taxon>Gunneridae</taxon>
        <taxon>Pentapetalae</taxon>
        <taxon>rosids</taxon>
        <taxon>fabids</taxon>
        <taxon>Fabales</taxon>
        <taxon>Fabaceae</taxon>
        <taxon>Papilionoideae</taxon>
        <taxon>50 kb inversion clade</taxon>
        <taxon>NPAAA clade</taxon>
        <taxon>indigoferoid/millettioid clade</taxon>
        <taxon>Phaseoleae</taxon>
        <taxon>Clitoria</taxon>
    </lineage>
</organism>
<reference evidence="1 2" key="1">
    <citation type="submission" date="2024-01" db="EMBL/GenBank/DDBJ databases">
        <title>The genomes of 5 underutilized Papilionoideae crops provide insights into root nodulation and disease resistance.</title>
        <authorList>
            <person name="Yuan L."/>
        </authorList>
    </citation>
    <scope>NUCLEOTIDE SEQUENCE [LARGE SCALE GENOMIC DNA]</scope>
    <source>
        <strain evidence="1">LY-2023</strain>
        <tissue evidence="1">Leaf</tissue>
    </source>
</reference>